<feature type="non-terminal residue" evidence="3">
    <location>
        <position position="286"/>
    </location>
</feature>
<sequence length="286" mass="32253">DRGMEDMWIMDSDCSRHMTGHLKWFSSLNPVSTKEYITFGYNGQGKVLGVGSVLLSAKLTLREVAFVRNLGFNLVSVLQLLDEGFEVCFKKGACRVLDAEETLVCSLLPFGQGRPHICFWPARCLVASPSADIWKWHRRLGHLSFDLLVRLSSMGLIRGLPKLRAEKDLVCHPCRHGKMVAASHTPVSQAMTSYPGELLHMDTIGPARVASVSGKWYVLVVMVDFSRFSWVFFMEFKDEAFGFVGDLVLRLKNENHKAMRAIHGDNGGEFRNSQFENFCHDQGLEH</sequence>
<dbReference type="EMBL" id="CP144749">
    <property type="protein sequence ID" value="WVZ76223.1"/>
    <property type="molecule type" value="Genomic_DNA"/>
</dbReference>
<name>A0AAQ3TLU2_PASNO</name>
<dbReference type="AlphaFoldDB" id="A0AAQ3TLU2"/>
<protein>
    <recommendedName>
        <fullName evidence="2">Integrase catalytic domain-containing protein</fullName>
    </recommendedName>
</protein>
<evidence type="ECO:0000256" key="1">
    <source>
        <dbReference type="ARBA" id="ARBA00022670"/>
    </source>
</evidence>
<proteinExistence type="predicted"/>
<organism evidence="3 4">
    <name type="scientific">Paspalum notatum var. saurae</name>
    <dbReference type="NCBI Taxonomy" id="547442"/>
    <lineage>
        <taxon>Eukaryota</taxon>
        <taxon>Viridiplantae</taxon>
        <taxon>Streptophyta</taxon>
        <taxon>Embryophyta</taxon>
        <taxon>Tracheophyta</taxon>
        <taxon>Spermatophyta</taxon>
        <taxon>Magnoliopsida</taxon>
        <taxon>Liliopsida</taxon>
        <taxon>Poales</taxon>
        <taxon>Poaceae</taxon>
        <taxon>PACMAD clade</taxon>
        <taxon>Panicoideae</taxon>
        <taxon>Andropogonodae</taxon>
        <taxon>Paspaleae</taxon>
        <taxon>Paspalinae</taxon>
        <taxon>Paspalum</taxon>
    </lineage>
</organism>
<dbReference type="Pfam" id="PF13976">
    <property type="entry name" value="gag_pre-integrs"/>
    <property type="match status" value="1"/>
</dbReference>
<evidence type="ECO:0000313" key="4">
    <source>
        <dbReference type="Proteomes" id="UP001341281"/>
    </source>
</evidence>
<dbReference type="Gene3D" id="3.30.420.10">
    <property type="entry name" value="Ribonuclease H-like superfamily/Ribonuclease H"/>
    <property type="match status" value="1"/>
</dbReference>
<dbReference type="InterPro" id="IPR036397">
    <property type="entry name" value="RNaseH_sf"/>
</dbReference>
<keyword evidence="1" id="KW-0645">Protease</keyword>
<dbReference type="GO" id="GO:0015074">
    <property type="term" value="P:DNA integration"/>
    <property type="evidence" value="ECO:0007669"/>
    <property type="project" value="InterPro"/>
</dbReference>
<dbReference type="Pfam" id="PF00665">
    <property type="entry name" value="rve"/>
    <property type="match status" value="1"/>
</dbReference>
<dbReference type="InterPro" id="IPR012337">
    <property type="entry name" value="RNaseH-like_sf"/>
</dbReference>
<dbReference type="SUPFAM" id="SSF53098">
    <property type="entry name" value="Ribonuclease H-like"/>
    <property type="match status" value="1"/>
</dbReference>
<evidence type="ECO:0000259" key="2">
    <source>
        <dbReference type="PROSITE" id="PS50994"/>
    </source>
</evidence>
<dbReference type="PANTHER" id="PTHR42648:SF21">
    <property type="entry name" value="CYSTEINE-RICH RLK (RECEPTOR-LIKE PROTEIN KINASE) 8"/>
    <property type="match status" value="1"/>
</dbReference>
<dbReference type="Proteomes" id="UP001341281">
    <property type="component" value="Chromosome 05"/>
</dbReference>
<dbReference type="InterPro" id="IPR054722">
    <property type="entry name" value="PolX-like_BBD"/>
</dbReference>
<dbReference type="PROSITE" id="PS50994">
    <property type="entry name" value="INTEGRASE"/>
    <property type="match status" value="1"/>
</dbReference>
<dbReference type="InterPro" id="IPR001584">
    <property type="entry name" value="Integrase_cat-core"/>
</dbReference>
<dbReference type="GO" id="GO:0003676">
    <property type="term" value="F:nucleic acid binding"/>
    <property type="evidence" value="ECO:0007669"/>
    <property type="project" value="InterPro"/>
</dbReference>
<accession>A0AAQ3TLU2</accession>
<feature type="domain" description="Integrase catalytic" evidence="2">
    <location>
        <begin position="191"/>
        <end position="286"/>
    </location>
</feature>
<dbReference type="Pfam" id="PF22936">
    <property type="entry name" value="Pol_BBD"/>
    <property type="match status" value="1"/>
</dbReference>
<dbReference type="InterPro" id="IPR025724">
    <property type="entry name" value="GAG-pre-integrase_dom"/>
</dbReference>
<dbReference type="GO" id="GO:0008233">
    <property type="term" value="F:peptidase activity"/>
    <property type="evidence" value="ECO:0007669"/>
    <property type="project" value="UniProtKB-KW"/>
</dbReference>
<dbReference type="GO" id="GO:0006508">
    <property type="term" value="P:proteolysis"/>
    <property type="evidence" value="ECO:0007669"/>
    <property type="project" value="UniProtKB-KW"/>
</dbReference>
<gene>
    <name evidence="3" type="ORF">U9M48_024212</name>
</gene>
<keyword evidence="1" id="KW-0378">Hydrolase</keyword>
<dbReference type="PANTHER" id="PTHR42648">
    <property type="entry name" value="TRANSPOSASE, PUTATIVE-RELATED"/>
    <property type="match status" value="1"/>
</dbReference>
<dbReference type="InterPro" id="IPR039537">
    <property type="entry name" value="Retrotran_Ty1/copia-like"/>
</dbReference>
<keyword evidence="4" id="KW-1185">Reference proteome</keyword>
<evidence type="ECO:0000313" key="3">
    <source>
        <dbReference type="EMBL" id="WVZ76223.1"/>
    </source>
</evidence>
<reference evidence="3 4" key="1">
    <citation type="submission" date="2024-02" db="EMBL/GenBank/DDBJ databases">
        <title>High-quality chromosome-scale genome assembly of Pensacola bahiagrass (Paspalum notatum Flugge var. saurae).</title>
        <authorList>
            <person name="Vega J.M."/>
            <person name="Podio M."/>
            <person name="Orjuela J."/>
            <person name="Siena L.A."/>
            <person name="Pessino S.C."/>
            <person name="Combes M.C."/>
            <person name="Mariac C."/>
            <person name="Albertini E."/>
            <person name="Pupilli F."/>
            <person name="Ortiz J.P.A."/>
            <person name="Leblanc O."/>
        </authorList>
    </citation>
    <scope>NUCLEOTIDE SEQUENCE [LARGE SCALE GENOMIC DNA]</scope>
    <source>
        <strain evidence="3">R1</strain>
        <tissue evidence="3">Leaf</tissue>
    </source>
</reference>